<dbReference type="GeneID" id="64626596"/>
<comment type="caution">
    <text evidence="2">The sequence shown here is derived from an EMBL/GenBank/DDBJ whole genome shotgun (WGS) entry which is preliminary data.</text>
</comment>
<proteinExistence type="predicted"/>
<dbReference type="EMBL" id="JABBWG010000007">
    <property type="protein sequence ID" value="KAG1820875.1"/>
    <property type="molecule type" value="Genomic_DNA"/>
</dbReference>
<protein>
    <submittedName>
        <fullName evidence="2">Uncharacterized protein</fullName>
    </submittedName>
</protein>
<evidence type="ECO:0000313" key="2">
    <source>
        <dbReference type="EMBL" id="KAG1820875.1"/>
    </source>
</evidence>
<organism evidence="2 3">
    <name type="scientific">Suillus subaureus</name>
    <dbReference type="NCBI Taxonomy" id="48587"/>
    <lineage>
        <taxon>Eukaryota</taxon>
        <taxon>Fungi</taxon>
        <taxon>Dikarya</taxon>
        <taxon>Basidiomycota</taxon>
        <taxon>Agaricomycotina</taxon>
        <taxon>Agaricomycetes</taxon>
        <taxon>Agaricomycetidae</taxon>
        <taxon>Boletales</taxon>
        <taxon>Suillineae</taxon>
        <taxon>Suillaceae</taxon>
        <taxon>Suillus</taxon>
    </lineage>
</organism>
<reference evidence="2" key="1">
    <citation type="journal article" date="2020" name="New Phytol.">
        <title>Comparative genomics reveals dynamic genome evolution in host specialist ectomycorrhizal fungi.</title>
        <authorList>
            <person name="Lofgren L.A."/>
            <person name="Nguyen N.H."/>
            <person name="Vilgalys R."/>
            <person name="Ruytinx J."/>
            <person name="Liao H.L."/>
            <person name="Branco S."/>
            <person name="Kuo A."/>
            <person name="LaButti K."/>
            <person name="Lipzen A."/>
            <person name="Andreopoulos W."/>
            <person name="Pangilinan J."/>
            <person name="Riley R."/>
            <person name="Hundley H."/>
            <person name="Na H."/>
            <person name="Barry K."/>
            <person name="Grigoriev I.V."/>
            <person name="Stajich J.E."/>
            <person name="Kennedy P.G."/>
        </authorList>
    </citation>
    <scope>NUCLEOTIDE SEQUENCE</scope>
    <source>
        <strain evidence="2">MN1</strain>
    </source>
</reference>
<dbReference type="AlphaFoldDB" id="A0A9P7EG95"/>
<dbReference type="Proteomes" id="UP000807769">
    <property type="component" value="Unassembled WGS sequence"/>
</dbReference>
<evidence type="ECO:0000256" key="1">
    <source>
        <dbReference type="SAM" id="MobiDB-lite"/>
    </source>
</evidence>
<keyword evidence="3" id="KW-1185">Reference proteome</keyword>
<accession>A0A9P7EG95</accession>
<name>A0A9P7EG95_9AGAM</name>
<evidence type="ECO:0000313" key="3">
    <source>
        <dbReference type="Proteomes" id="UP000807769"/>
    </source>
</evidence>
<dbReference type="OrthoDB" id="2436145at2759"/>
<feature type="region of interest" description="Disordered" evidence="1">
    <location>
        <begin position="147"/>
        <end position="170"/>
    </location>
</feature>
<gene>
    <name evidence="2" type="ORF">BJ212DRAFT_1297370</name>
</gene>
<dbReference type="RefSeq" id="XP_041195942.1">
    <property type="nucleotide sequence ID" value="XM_041332579.1"/>
</dbReference>
<sequence length="170" mass="18377">MAEPPRPGPRLVFVNSNILTLSSTPDTALKMTHPMVLDSAPHTLVGHTLCQSVAPQEALDPGSERVPDSRLTTNLQLTFGFPKQGTDHGYSRVECWIATKANPARDDGAGSSSASIGNWATAKQLIAAVPCLDHYYRKQLKVRKITASQFTVRPRKKQNRGPPSPPGVPS</sequence>